<evidence type="ECO:0000313" key="4">
    <source>
        <dbReference type="EMBL" id="GAB10518.1"/>
    </source>
</evidence>
<keyword evidence="1" id="KW-0472">Membrane</keyword>
<feature type="chain" id="PRO_5039394222" description="DUF8020 domain-containing protein" evidence="2">
    <location>
        <begin position="27"/>
        <end position="207"/>
    </location>
</feature>
<evidence type="ECO:0000256" key="2">
    <source>
        <dbReference type="SAM" id="SignalP"/>
    </source>
</evidence>
<name>G7H3U3_9ACTN</name>
<reference evidence="4 5" key="1">
    <citation type="submission" date="2011-11" db="EMBL/GenBank/DDBJ databases">
        <title>Whole genome shotgun sequence of Gordonia araii NBRC 100433.</title>
        <authorList>
            <person name="Yoshida Y."/>
            <person name="Hosoyama A."/>
            <person name="Tsuchikane K."/>
            <person name="Katsumata H."/>
            <person name="Yamazaki S."/>
            <person name="Fujita N."/>
        </authorList>
    </citation>
    <scope>NUCLEOTIDE SEQUENCE [LARGE SCALE GENOMIC DNA]</scope>
    <source>
        <strain evidence="4 5">NBRC 100433</strain>
    </source>
</reference>
<dbReference type="AlphaFoldDB" id="G7H3U3"/>
<keyword evidence="5" id="KW-1185">Reference proteome</keyword>
<dbReference type="Pfam" id="PF26059">
    <property type="entry name" value="DUF8020"/>
    <property type="match status" value="1"/>
</dbReference>
<dbReference type="EMBL" id="BAEE01000057">
    <property type="protein sequence ID" value="GAB10518.1"/>
    <property type="molecule type" value="Genomic_DNA"/>
</dbReference>
<evidence type="ECO:0000256" key="1">
    <source>
        <dbReference type="SAM" id="Phobius"/>
    </source>
</evidence>
<accession>G7H3U3</accession>
<evidence type="ECO:0000313" key="5">
    <source>
        <dbReference type="Proteomes" id="UP000035088"/>
    </source>
</evidence>
<evidence type="ECO:0000259" key="3">
    <source>
        <dbReference type="Pfam" id="PF26059"/>
    </source>
</evidence>
<gene>
    <name evidence="4" type="ORF">GOARA_057_00420</name>
</gene>
<keyword evidence="2" id="KW-0732">Signal</keyword>
<sequence>MKRIASILGMLAAAVAALLVVEPATAGARTPVIDTGPAQVSLTKDMQAVSLKVGSGSIKQVGNELLLMNSKGAVKSRVPLTVKAEGKTAPLRAQIASDAKSAELKPFGYHPALTYRRPLPRPRNKGQAWDQMNALANQNWGCAAPSTLVGGLIGLLVGFIILGWITVPIGAAIGAYVGYDNCGRGRWGDRYRSETIRAFWRWWNMPG</sequence>
<feature type="signal peptide" evidence="2">
    <location>
        <begin position="1"/>
        <end position="26"/>
    </location>
</feature>
<dbReference type="STRING" id="1073574.GOARA_057_00420"/>
<keyword evidence="1" id="KW-1133">Transmembrane helix</keyword>
<organism evidence="4 5">
    <name type="scientific">Gordonia araii NBRC 100433</name>
    <dbReference type="NCBI Taxonomy" id="1073574"/>
    <lineage>
        <taxon>Bacteria</taxon>
        <taxon>Bacillati</taxon>
        <taxon>Actinomycetota</taxon>
        <taxon>Actinomycetes</taxon>
        <taxon>Mycobacteriales</taxon>
        <taxon>Gordoniaceae</taxon>
        <taxon>Gordonia</taxon>
    </lineage>
</organism>
<proteinExistence type="predicted"/>
<keyword evidence="1" id="KW-0812">Transmembrane</keyword>
<comment type="caution">
    <text evidence="4">The sequence shown here is derived from an EMBL/GenBank/DDBJ whole genome shotgun (WGS) entry which is preliminary data.</text>
</comment>
<feature type="transmembrane region" description="Helical" evidence="1">
    <location>
        <begin position="152"/>
        <end position="177"/>
    </location>
</feature>
<dbReference type="InterPro" id="IPR058333">
    <property type="entry name" value="DUF8020"/>
</dbReference>
<feature type="domain" description="DUF8020" evidence="3">
    <location>
        <begin position="40"/>
        <end position="106"/>
    </location>
</feature>
<dbReference type="Proteomes" id="UP000035088">
    <property type="component" value="Unassembled WGS sequence"/>
</dbReference>
<protein>
    <recommendedName>
        <fullName evidence="3">DUF8020 domain-containing protein</fullName>
    </recommendedName>
</protein>